<keyword evidence="4" id="KW-1185">Reference proteome</keyword>
<reference evidence="2 4" key="1">
    <citation type="journal article" date="2008" name="Science">
        <title>The Physcomitrella genome reveals evolutionary insights into the conquest of land by plants.</title>
        <authorList>
            <person name="Rensing S."/>
            <person name="Lang D."/>
            <person name="Zimmer A."/>
            <person name="Terry A."/>
            <person name="Salamov A."/>
            <person name="Shapiro H."/>
            <person name="Nishiyama T."/>
            <person name="Perroud P.-F."/>
            <person name="Lindquist E."/>
            <person name="Kamisugi Y."/>
            <person name="Tanahashi T."/>
            <person name="Sakakibara K."/>
            <person name="Fujita T."/>
            <person name="Oishi K."/>
            <person name="Shin-I T."/>
            <person name="Kuroki Y."/>
            <person name="Toyoda A."/>
            <person name="Suzuki Y."/>
            <person name="Hashimoto A."/>
            <person name="Yamaguchi K."/>
            <person name="Sugano A."/>
            <person name="Kohara Y."/>
            <person name="Fujiyama A."/>
            <person name="Anterola A."/>
            <person name="Aoki S."/>
            <person name="Ashton N."/>
            <person name="Barbazuk W.B."/>
            <person name="Barker E."/>
            <person name="Bennetzen J."/>
            <person name="Bezanilla M."/>
            <person name="Blankenship R."/>
            <person name="Cho S.H."/>
            <person name="Dutcher S."/>
            <person name="Estelle M."/>
            <person name="Fawcett J.A."/>
            <person name="Gundlach H."/>
            <person name="Hanada K."/>
            <person name="Heyl A."/>
            <person name="Hicks K.A."/>
            <person name="Hugh J."/>
            <person name="Lohr M."/>
            <person name="Mayer K."/>
            <person name="Melkozernov A."/>
            <person name="Murata T."/>
            <person name="Nelson D."/>
            <person name="Pils B."/>
            <person name="Prigge M."/>
            <person name="Reiss B."/>
            <person name="Renner T."/>
            <person name="Rombauts S."/>
            <person name="Rushton P."/>
            <person name="Sanderfoot A."/>
            <person name="Schween G."/>
            <person name="Shiu S.-H."/>
            <person name="Stueber K."/>
            <person name="Theodoulou F.L."/>
            <person name="Tu H."/>
            <person name="Van de Peer Y."/>
            <person name="Verrier P.J."/>
            <person name="Waters E."/>
            <person name="Wood A."/>
            <person name="Yang L."/>
            <person name="Cove D."/>
            <person name="Cuming A."/>
            <person name="Hasebe M."/>
            <person name="Lucas S."/>
            <person name="Mishler D.B."/>
            <person name="Reski R."/>
            <person name="Grigoriev I."/>
            <person name="Quatrano R.S."/>
            <person name="Boore J.L."/>
        </authorList>
    </citation>
    <scope>NUCLEOTIDE SEQUENCE [LARGE SCALE GENOMIC DNA]</scope>
    <source>
        <strain evidence="3 4">cv. Gransden 2004</strain>
    </source>
</reference>
<keyword evidence="1" id="KW-0812">Transmembrane</keyword>
<evidence type="ECO:0000256" key="1">
    <source>
        <dbReference type="SAM" id="Phobius"/>
    </source>
</evidence>
<evidence type="ECO:0000313" key="4">
    <source>
        <dbReference type="Proteomes" id="UP000006727"/>
    </source>
</evidence>
<gene>
    <name evidence="2" type="ORF">PHYPA_018286</name>
</gene>
<proteinExistence type="predicted"/>
<dbReference type="Proteomes" id="UP000006727">
    <property type="component" value="Chromosome 14"/>
</dbReference>
<feature type="transmembrane region" description="Helical" evidence="1">
    <location>
        <begin position="12"/>
        <end position="29"/>
    </location>
</feature>
<accession>A0A2K1JH52</accession>
<evidence type="ECO:0000313" key="3">
    <source>
        <dbReference type="EnsemblPlants" id="PAC:32962748.CDS.1"/>
    </source>
</evidence>
<protein>
    <submittedName>
        <fullName evidence="2 3">Uncharacterized protein</fullName>
    </submittedName>
</protein>
<organism evidence="2">
    <name type="scientific">Physcomitrium patens</name>
    <name type="common">Spreading-leaved earth moss</name>
    <name type="synonym">Physcomitrella patens</name>
    <dbReference type="NCBI Taxonomy" id="3218"/>
    <lineage>
        <taxon>Eukaryota</taxon>
        <taxon>Viridiplantae</taxon>
        <taxon>Streptophyta</taxon>
        <taxon>Embryophyta</taxon>
        <taxon>Bryophyta</taxon>
        <taxon>Bryophytina</taxon>
        <taxon>Bryopsida</taxon>
        <taxon>Funariidae</taxon>
        <taxon>Funariales</taxon>
        <taxon>Funariaceae</taxon>
        <taxon>Physcomitrium</taxon>
    </lineage>
</organism>
<dbReference type="EMBL" id="ABEU02000014">
    <property type="protein sequence ID" value="PNR40883.1"/>
    <property type="molecule type" value="Genomic_DNA"/>
</dbReference>
<keyword evidence="1" id="KW-1133">Transmembrane helix</keyword>
<evidence type="ECO:0000313" key="2">
    <source>
        <dbReference type="EMBL" id="PNR40883.1"/>
    </source>
</evidence>
<sequence>MVQFKTNIQKIRCIGLRFVLFLSLVSYAPNLRELRRVRFSVLGPYNDVPEIDTAVCLRFLYVETSTYATVDLVVDGK</sequence>
<keyword evidence="1" id="KW-0472">Membrane</keyword>
<name>A0A2K1JH52_PHYPA</name>
<dbReference type="Gramene" id="Pp3c14_9849V3.1">
    <property type="protein sequence ID" value="PAC:32962748.CDS.1"/>
    <property type="gene ID" value="Pp3c14_9849"/>
</dbReference>
<reference evidence="3" key="3">
    <citation type="submission" date="2020-12" db="UniProtKB">
        <authorList>
            <consortium name="EnsemblPlants"/>
        </authorList>
    </citation>
    <scope>IDENTIFICATION</scope>
</reference>
<dbReference type="EnsemblPlants" id="Pp3c14_9849V3.1">
    <property type="protein sequence ID" value="PAC:32962748.CDS.1"/>
    <property type="gene ID" value="Pp3c14_9849"/>
</dbReference>
<dbReference type="InParanoid" id="A0A2K1JH52"/>
<dbReference type="AlphaFoldDB" id="A0A2K1JH52"/>
<reference evidence="2 4" key="2">
    <citation type="journal article" date="2018" name="Plant J.">
        <title>The Physcomitrella patens chromosome-scale assembly reveals moss genome structure and evolution.</title>
        <authorList>
            <person name="Lang D."/>
            <person name="Ullrich K.K."/>
            <person name="Murat F."/>
            <person name="Fuchs J."/>
            <person name="Jenkins J."/>
            <person name="Haas F.B."/>
            <person name="Piednoel M."/>
            <person name="Gundlach H."/>
            <person name="Van Bel M."/>
            <person name="Meyberg R."/>
            <person name="Vives C."/>
            <person name="Morata J."/>
            <person name="Symeonidi A."/>
            <person name="Hiss M."/>
            <person name="Muchero W."/>
            <person name="Kamisugi Y."/>
            <person name="Saleh O."/>
            <person name="Blanc G."/>
            <person name="Decker E.L."/>
            <person name="van Gessel N."/>
            <person name="Grimwood J."/>
            <person name="Hayes R.D."/>
            <person name="Graham S.W."/>
            <person name="Gunter L.E."/>
            <person name="McDaniel S.F."/>
            <person name="Hoernstein S.N.W."/>
            <person name="Larsson A."/>
            <person name="Li F.W."/>
            <person name="Perroud P.F."/>
            <person name="Phillips J."/>
            <person name="Ranjan P."/>
            <person name="Rokshar D.S."/>
            <person name="Rothfels C.J."/>
            <person name="Schneider L."/>
            <person name="Shu S."/>
            <person name="Stevenson D.W."/>
            <person name="Thummler F."/>
            <person name="Tillich M."/>
            <person name="Villarreal Aguilar J.C."/>
            <person name="Widiez T."/>
            <person name="Wong G.K."/>
            <person name="Wymore A."/>
            <person name="Zhang Y."/>
            <person name="Zimmer A.D."/>
            <person name="Quatrano R.S."/>
            <person name="Mayer K.F.X."/>
            <person name="Goodstein D."/>
            <person name="Casacuberta J.M."/>
            <person name="Vandepoele K."/>
            <person name="Reski R."/>
            <person name="Cuming A.C."/>
            <person name="Tuskan G.A."/>
            <person name="Maumus F."/>
            <person name="Salse J."/>
            <person name="Schmutz J."/>
            <person name="Rensing S.A."/>
        </authorList>
    </citation>
    <scope>NUCLEOTIDE SEQUENCE [LARGE SCALE GENOMIC DNA]</scope>
    <source>
        <strain evidence="3 4">cv. Gransden 2004</strain>
    </source>
</reference>